<accession>A0A0M4E9G4</accession>
<keyword evidence="4 12" id="KW-0894">Sodium channel</keyword>
<gene>
    <name evidence="15" type="ORF">Dbus_chr2Rg1125</name>
</gene>
<keyword evidence="7" id="KW-0915">Sodium</keyword>
<dbReference type="Gene3D" id="1.10.287.820">
    <property type="entry name" value="Acid-sensing ion channel domain"/>
    <property type="match status" value="1"/>
</dbReference>
<evidence type="ECO:0000256" key="2">
    <source>
        <dbReference type="ARBA" id="ARBA00007193"/>
    </source>
</evidence>
<evidence type="ECO:0000256" key="5">
    <source>
        <dbReference type="ARBA" id="ARBA00022692"/>
    </source>
</evidence>
<feature type="transmembrane region" description="Helical" evidence="14">
    <location>
        <begin position="423"/>
        <end position="453"/>
    </location>
</feature>
<sequence>MEQQAVHRKSKEPKEKQPIANGEQSEDWWAEFCKASAIHGMPYLARKDLHWIERIFWFAFIIAAAYYAINSCLDQWGRFRNKPIVYEYEYLFGLRYFPFMGITFCTQFVKVEAADELIMDTWQMNETLDAQATDYYRNFLHKLNHLNYANLITLEPYENDSSLANLSFVDIMLKQQRHILGHTNDKAEIFAPMLTEMGLCQTTTQLMRYGNPYGKIENQDVTPSRRCDYFDECKALFTPSIQNTKVLLYVHDVKEVMLPHDRRSVFYNAEPKISTTLIMRLDPISAESAVQNLPIAYRKCRYVKENYLQYYSPYHPSLCRLECRINVALDLCHCKPFFYAAGPKTPLCDVAGMLCLARKKWLEQPCNCLPLCKENLYIFIEESQQSGGADSYEGASFERTIILKMELSKMGVKRRVVFSTDQLIMSFGGAIGLFLGASFMTLYGLIYYALYFVMLKCYKRCKKVDNEKRIA</sequence>
<feature type="region of interest" description="Disordered" evidence="13">
    <location>
        <begin position="1"/>
        <end position="22"/>
    </location>
</feature>
<comment type="similarity">
    <text evidence="2 12">Belongs to the amiloride-sensitive sodium channel (TC 1.A.6) family.</text>
</comment>
<evidence type="ECO:0000256" key="4">
    <source>
        <dbReference type="ARBA" id="ARBA00022461"/>
    </source>
</evidence>
<evidence type="ECO:0000256" key="10">
    <source>
        <dbReference type="ARBA" id="ARBA00023201"/>
    </source>
</evidence>
<name>A0A0M4E9G4_DROBS</name>
<evidence type="ECO:0000313" key="16">
    <source>
        <dbReference type="Proteomes" id="UP000494163"/>
    </source>
</evidence>
<evidence type="ECO:0000256" key="6">
    <source>
        <dbReference type="ARBA" id="ARBA00022989"/>
    </source>
</evidence>
<dbReference type="OrthoDB" id="6628406at2759"/>
<dbReference type="OMA" id="YVGEQFE"/>
<keyword evidence="10 12" id="KW-0739">Sodium transport</keyword>
<evidence type="ECO:0000256" key="8">
    <source>
        <dbReference type="ARBA" id="ARBA00023065"/>
    </source>
</evidence>
<dbReference type="Pfam" id="PF00858">
    <property type="entry name" value="ASC"/>
    <property type="match status" value="1"/>
</dbReference>
<keyword evidence="16" id="KW-1185">Reference proteome</keyword>
<dbReference type="Gene3D" id="1.10.287.770">
    <property type="entry name" value="YojJ-like"/>
    <property type="match status" value="1"/>
</dbReference>
<evidence type="ECO:0000256" key="3">
    <source>
        <dbReference type="ARBA" id="ARBA00022448"/>
    </source>
</evidence>
<protein>
    <submittedName>
        <fullName evidence="15">Ppk25</fullName>
    </submittedName>
</protein>
<feature type="transmembrane region" description="Helical" evidence="14">
    <location>
        <begin position="51"/>
        <end position="69"/>
    </location>
</feature>
<organism evidence="15 16">
    <name type="scientific">Drosophila busckii</name>
    <name type="common">Fruit fly</name>
    <dbReference type="NCBI Taxonomy" id="30019"/>
    <lineage>
        <taxon>Eukaryota</taxon>
        <taxon>Metazoa</taxon>
        <taxon>Ecdysozoa</taxon>
        <taxon>Arthropoda</taxon>
        <taxon>Hexapoda</taxon>
        <taxon>Insecta</taxon>
        <taxon>Pterygota</taxon>
        <taxon>Neoptera</taxon>
        <taxon>Endopterygota</taxon>
        <taxon>Diptera</taxon>
        <taxon>Brachycera</taxon>
        <taxon>Muscomorpha</taxon>
        <taxon>Ephydroidea</taxon>
        <taxon>Drosophilidae</taxon>
        <taxon>Drosophila</taxon>
    </lineage>
</organism>
<dbReference type="EMBL" id="CP012524">
    <property type="protein sequence ID" value="ALC41546.1"/>
    <property type="molecule type" value="Genomic_DNA"/>
</dbReference>
<keyword evidence="3 12" id="KW-0813">Transport</keyword>
<reference evidence="15 16" key="1">
    <citation type="submission" date="2015-08" db="EMBL/GenBank/DDBJ databases">
        <title>Ancestral chromatin configuration constrains chromatin evolution on differentiating sex chromosomes in Drosophila.</title>
        <authorList>
            <person name="Zhou Q."/>
            <person name="Bachtrog D."/>
        </authorList>
    </citation>
    <scope>NUCLEOTIDE SEQUENCE [LARGE SCALE GENOMIC DNA]</scope>
    <source>
        <tissue evidence="15">Whole larvae</tissue>
    </source>
</reference>
<evidence type="ECO:0000256" key="13">
    <source>
        <dbReference type="SAM" id="MobiDB-lite"/>
    </source>
</evidence>
<keyword evidence="5 12" id="KW-0812">Transmembrane</keyword>
<evidence type="ECO:0000256" key="11">
    <source>
        <dbReference type="ARBA" id="ARBA00023303"/>
    </source>
</evidence>
<evidence type="ECO:0000256" key="12">
    <source>
        <dbReference type="RuleBase" id="RU000679"/>
    </source>
</evidence>
<dbReference type="InterPro" id="IPR001873">
    <property type="entry name" value="ENaC"/>
</dbReference>
<feature type="compositionally biased region" description="Basic residues" evidence="13">
    <location>
        <begin position="1"/>
        <end position="11"/>
    </location>
</feature>
<dbReference type="GO" id="GO:0005886">
    <property type="term" value="C:plasma membrane"/>
    <property type="evidence" value="ECO:0007669"/>
    <property type="project" value="TreeGrafter"/>
</dbReference>
<dbReference type="AlphaFoldDB" id="A0A0M4E9G4"/>
<keyword evidence="9 14" id="KW-0472">Membrane</keyword>
<evidence type="ECO:0000256" key="1">
    <source>
        <dbReference type="ARBA" id="ARBA00004141"/>
    </source>
</evidence>
<dbReference type="Proteomes" id="UP000494163">
    <property type="component" value="Chromosome 2R"/>
</dbReference>
<keyword evidence="6 14" id="KW-1133">Transmembrane helix</keyword>
<evidence type="ECO:0000256" key="14">
    <source>
        <dbReference type="SAM" id="Phobius"/>
    </source>
</evidence>
<dbReference type="GO" id="GO:0015280">
    <property type="term" value="F:ligand-gated sodium channel activity"/>
    <property type="evidence" value="ECO:0007669"/>
    <property type="project" value="TreeGrafter"/>
</dbReference>
<comment type="subcellular location">
    <subcellularLocation>
        <location evidence="1">Membrane</location>
        <topology evidence="1">Multi-pass membrane protein</topology>
    </subcellularLocation>
</comment>
<proteinExistence type="inferred from homology"/>
<keyword evidence="11 12" id="KW-0407">Ion channel</keyword>
<keyword evidence="8 12" id="KW-0406">Ion transport</keyword>
<evidence type="ECO:0000256" key="9">
    <source>
        <dbReference type="ARBA" id="ARBA00023136"/>
    </source>
</evidence>
<evidence type="ECO:0000256" key="7">
    <source>
        <dbReference type="ARBA" id="ARBA00023053"/>
    </source>
</evidence>
<dbReference type="PANTHER" id="PTHR11690:SF240">
    <property type="entry name" value="PICKPOCKET 25-RELATED"/>
    <property type="match status" value="1"/>
</dbReference>
<dbReference type="PANTHER" id="PTHR11690">
    <property type="entry name" value="AMILORIDE-SENSITIVE SODIUM CHANNEL-RELATED"/>
    <property type="match status" value="1"/>
</dbReference>
<evidence type="ECO:0000313" key="15">
    <source>
        <dbReference type="EMBL" id="ALC41546.1"/>
    </source>
</evidence>